<dbReference type="InterPro" id="IPR001584">
    <property type="entry name" value="Integrase_cat-core"/>
</dbReference>
<proteinExistence type="predicted"/>
<dbReference type="GO" id="GO:0003824">
    <property type="term" value="F:catalytic activity"/>
    <property type="evidence" value="ECO:0007669"/>
    <property type="project" value="UniProtKB-KW"/>
</dbReference>
<dbReference type="Gene3D" id="1.10.340.70">
    <property type="match status" value="1"/>
</dbReference>
<dbReference type="Gene3D" id="3.30.420.10">
    <property type="entry name" value="Ribonuclease H-like superfamily/Ribonuclease H"/>
    <property type="match status" value="1"/>
</dbReference>
<dbReference type="Pfam" id="PF17921">
    <property type="entry name" value="Integrase_H2C2"/>
    <property type="match status" value="1"/>
</dbReference>
<keyword evidence="4" id="KW-1185">Reference proteome</keyword>
<dbReference type="Gene3D" id="3.30.70.270">
    <property type="match status" value="2"/>
</dbReference>
<organism evidence="3 4">
    <name type="scientific">Acer saccharum</name>
    <name type="common">Sugar maple</name>
    <dbReference type="NCBI Taxonomy" id="4024"/>
    <lineage>
        <taxon>Eukaryota</taxon>
        <taxon>Viridiplantae</taxon>
        <taxon>Streptophyta</taxon>
        <taxon>Embryophyta</taxon>
        <taxon>Tracheophyta</taxon>
        <taxon>Spermatophyta</taxon>
        <taxon>Magnoliopsida</taxon>
        <taxon>eudicotyledons</taxon>
        <taxon>Gunneridae</taxon>
        <taxon>Pentapetalae</taxon>
        <taxon>rosids</taxon>
        <taxon>malvids</taxon>
        <taxon>Sapindales</taxon>
        <taxon>Sapindaceae</taxon>
        <taxon>Hippocastanoideae</taxon>
        <taxon>Acereae</taxon>
        <taxon>Acer</taxon>
    </lineage>
</organism>
<evidence type="ECO:0000256" key="1">
    <source>
        <dbReference type="ARBA" id="ARBA00023268"/>
    </source>
</evidence>
<dbReference type="Pfam" id="PF00665">
    <property type="entry name" value="rve"/>
    <property type="match status" value="1"/>
</dbReference>
<evidence type="ECO:0000313" key="3">
    <source>
        <dbReference type="EMBL" id="KAK0575601.1"/>
    </source>
</evidence>
<dbReference type="Proteomes" id="UP001168877">
    <property type="component" value="Unassembled WGS sequence"/>
</dbReference>
<dbReference type="InterPro" id="IPR000477">
    <property type="entry name" value="RT_dom"/>
</dbReference>
<sequence>MKEVLKLLQVEIIYPISDSKWVSPIHVVPKKSGITVVRNEQNELVPQRLQTGWRVCIDYRKLNTATRKDHFPLPFIDQMLERLAGHSHYCFLNGYSGYNQIAIAPEDQEKTTFTCPFGTFAYRRMPFGLCNAPGTFQRCMMSIFSDMLEEIIEVFMDDFSVFGDSFDLCLHNLTLVLKRCEENNLVLNWEKCHFMVQQGIVLGHVISRRGIEVDKAKVEVISSLQPPKSVKDVRSFLGHAGFYRRFIKDFSKITRPLCLLLQKETEFEVTEECMVAFNTLKSALTTAPVIIPPNWELPFELMCDASDYAIGAVLGQRVDKVLHAIYYASRTLNDAQLNYSTTEKELLAANPDEVDILPLHEKFSDEQLLAVKDSEPWYPDLVNYLVSGVVPEELNSQGRKRFITKAKKYFWDDPYLYTHGPDSVIRRCVPESEQRDVLKFCHELQCGGHFGARKTALKVLQSGFFWESLHKDIVRFCLACDRCQRTGSISKRNEMPLSGDLIIELFDVWGIDFMGPFPPSCGYSYILVAVDYVSKWVKAKATRSNDSQTVVKFVKGTIFARFGTLRAIISDGGTHFCNRSFAALLKKYGVRHKVATPYHPQTSG</sequence>
<dbReference type="FunFam" id="1.10.340.70:FF:000001">
    <property type="entry name" value="Retrovirus-related Pol polyprotein from transposon gypsy-like Protein"/>
    <property type="match status" value="1"/>
</dbReference>
<dbReference type="InterPro" id="IPR041588">
    <property type="entry name" value="Integrase_H2C2"/>
</dbReference>
<keyword evidence="1" id="KW-0511">Multifunctional enzyme</keyword>
<dbReference type="PANTHER" id="PTHR37984:SF5">
    <property type="entry name" value="PROTEIN NYNRIN-LIKE"/>
    <property type="match status" value="1"/>
</dbReference>
<dbReference type="GO" id="GO:0015074">
    <property type="term" value="P:DNA integration"/>
    <property type="evidence" value="ECO:0007669"/>
    <property type="project" value="InterPro"/>
</dbReference>
<dbReference type="InterPro" id="IPR043502">
    <property type="entry name" value="DNA/RNA_pol_sf"/>
</dbReference>
<accession>A0AA39RLJ2</accession>
<dbReference type="FunFam" id="3.30.70.270:FF:000020">
    <property type="entry name" value="Transposon Tf2-6 polyprotein-like Protein"/>
    <property type="match status" value="1"/>
</dbReference>
<dbReference type="InterPro" id="IPR041577">
    <property type="entry name" value="RT_RNaseH_2"/>
</dbReference>
<dbReference type="PROSITE" id="PS50994">
    <property type="entry name" value="INTEGRASE"/>
    <property type="match status" value="1"/>
</dbReference>
<dbReference type="InterPro" id="IPR043128">
    <property type="entry name" value="Rev_trsase/Diguanyl_cyclase"/>
</dbReference>
<gene>
    <name evidence="3" type="ORF">LWI29_003481</name>
</gene>
<dbReference type="InterPro" id="IPR050951">
    <property type="entry name" value="Retrovirus_Pol_polyprotein"/>
</dbReference>
<dbReference type="CDD" id="cd01647">
    <property type="entry name" value="RT_LTR"/>
    <property type="match status" value="1"/>
</dbReference>
<reference evidence="3" key="2">
    <citation type="submission" date="2023-06" db="EMBL/GenBank/DDBJ databases">
        <authorList>
            <person name="Swenson N.G."/>
            <person name="Wegrzyn J.L."/>
            <person name="Mcevoy S.L."/>
        </authorList>
    </citation>
    <scope>NUCLEOTIDE SEQUENCE</scope>
    <source>
        <strain evidence="3">NS2018</strain>
        <tissue evidence="3">Leaf</tissue>
    </source>
</reference>
<dbReference type="EMBL" id="JAUESC010000386">
    <property type="protein sequence ID" value="KAK0575601.1"/>
    <property type="molecule type" value="Genomic_DNA"/>
</dbReference>
<protein>
    <recommendedName>
        <fullName evidence="2">Integrase catalytic domain-containing protein</fullName>
    </recommendedName>
</protein>
<dbReference type="PANTHER" id="PTHR37984">
    <property type="entry name" value="PROTEIN CBG26694"/>
    <property type="match status" value="1"/>
</dbReference>
<dbReference type="InterPro" id="IPR036397">
    <property type="entry name" value="RNaseH_sf"/>
</dbReference>
<dbReference type="AlphaFoldDB" id="A0AA39RLJ2"/>
<dbReference type="Pfam" id="PF17919">
    <property type="entry name" value="RT_RNaseH_2"/>
    <property type="match status" value="1"/>
</dbReference>
<dbReference type="SUPFAM" id="SSF53098">
    <property type="entry name" value="Ribonuclease H-like"/>
    <property type="match status" value="1"/>
</dbReference>
<dbReference type="SUPFAM" id="SSF56672">
    <property type="entry name" value="DNA/RNA polymerases"/>
    <property type="match status" value="1"/>
</dbReference>
<feature type="domain" description="Integrase catalytic" evidence="2">
    <location>
        <begin position="492"/>
        <end position="604"/>
    </location>
</feature>
<evidence type="ECO:0000259" key="2">
    <source>
        <dbReference type="PROSITE" id="PS50994"/>
    </source>
</evidence>
<name>A0AA39RLJ2_ACESA</name>
<comment type="caution">
    <text evidence="3">The sequence shown here is derived from an EMBL/GenBank/DDBJ whole genome shotgun (WGS) entry which is preliminary data.</text>
</comment>
<evidence type="ECO:0000313" key="4">
    <source>
        <dbReference type="Proteomes" id="UP001168877"/>
    </source>
</evidence>
<dbReference type="Gene3D" id="3.10.10.10">
    <property type="entry name" value="HIV Type 1 Reverse Transcriptase, subunit A, domain 1"/>
    <property type="match status" value="1"/>
</dbReference>
<dbReference type="InterPro" id="IPR012337">
    <property type="entry name" value="RNaseH-like_sf"/>
</dbReference>
<reference evidence="3" key="1">
    <citation type="journal article" date="2022" name="Plant J.">
        <title>Strategies of tolerance reflected in two North American maple genomes.</title>
        <authorList>
            <person name="McEvoy S.L."/>
            <person name="Sezen U.U."/>
            <person name="Trouern-Trend A."/>
            <person name="McMahon S.M."/>
            <person name="Schaberg P.G."/>
            <person name="Yang J."/>
            <person name="Wegrzyn J.L."/>
            <person name="Swenson N.G."/>
        </authorList>
    </citation>
    <scope>NUCLEOTIDE SEQUENCE</scope>
    <source>
        <strain evidence="3">NS2018</strain>
    </source>
</reference>
<dbReference type="Pfam" id="PF00078">
    <property type="entry name" value="RVT_1"/>
    <property type="match status" value="1"/>
</dbReference>
<dbReference type="GO" id="GO:0003676">
    <property type="term" value="F:nucleic acid binding"/>
    <property type="evidence" value="ECO:0007669"/>
    <property type="project" value="InterPro"/>
</dbReference>